<reference evidence="1" key="1">
    <citation type="submission" date="2023-01" db="EMBL/GenBank/DDBJ databases">
        <title>Complete genome sequence of Planctobacterium marinum strain Dej080120_11.</title>
        <authorList>
            <person name="Ueki S."/>
            <person name="Maruyama F."/>
        </authorList>
    </citation>
    <scope>NUCLEOTIDE SEQUENCE</scope>
    <source>
        <strain evidence="1">Dej080120_11</strain>
    </source>
</reference>
<organism evidence="1 2">
    <name type="scientific">Planctobacterium marinum</name>
    <dbReference type="NCBI Taxonomy" id="1631968"/>
    <lineage>
        <taxon>Bacteria</taxon>
        <taxon>Pseudomonadati</taxon>
        <taxon>Pseudomonadota</taxon>
        <taxon>Gammaproteobacteria</taxon>
        <taxon>Alteromonadales</taxon>
        <taxon>Alteromonadaceae</taxon>
        <taxon>Planctobacterium</taxon>
    </lineage>
</organism>
<gene>
    <name evidence="1" type="ORF">MACH26_19000</name>
</gene>
<dbReference type="AlphaFoldDB" id="A0AA48KSD5"/>
<accession>A0AA48KSD5</accession>
<dbReference type="KEGG" id="pmaw:MACH26_19000"/>
<evidence type="ECO:0000313" key="1">
    <source>
        <dbReference type="EMBL" id="BDX06379.1"/>
    </source>
</evidence>
<proteinExistence type="predicted"/>
<sequence length="71" mass="8125">METKHIFGTVITALFGKSFKPVHTLLHTLRAQRRFDAELLKDTYYGKNNFGVGFVPLYTFLRFKHFGGTSG</sequence>
<keyword evidence="2" id="KW-1185">Reference proteome</keyword>
<dbReference type="EMBL" id="AP027272">
    <property type="protein sequence ID" value="BDX06379.1"/>
    <property type="molecule type" value="Genomic_DNA"/>
</dbReference>
<name>A0AA48KSD5_9ALTE</name>
<protein>
    <submittedName>
        <fullName evidence="1">Uncharacterized protein</fullName>
    </submittedName>
</protein>
<dbReference type="Proteomes" id="UP001333710">
    <property type="component" value="Chromosome"/>
</dbReference>
<evidence type="ECO:0000313" key="2">
    <source>
        <dbReference type="Proteomes" id="UP001333710"/>
    </source>
</evidence>